<dbReference type="FunFam" id="1.10.10.10:FF:000001">
    <property type="entry name" value="LysR family transcriptional regulator"/>
    <property type="match status" value="1"/>
</dbReference>
<evidence type="ECO:0000259" key="5">
    <source>
        <dbReference type="PROSITE" id="PS50931"/>
    </source>
</evidence>
<keyword evidence="2" id="KW-0805">Transcription regulation</keyword>
<dbReference type="PANTHER" id="PTHR30419:SF8">
    <property type="entry name" value="NITROGEN ASSIMILATION TRANSCRIPTIONAL ACTIVATOR-RELATED"/>
    <property type="match status" value="1"/>
</dbReference>
<dbReference type="Pfam" id="PF03466">
    <property type="entry name" value="LysR_substrate"/>
    <property type="match status" value="1"/>
</dbReference>
<dbReference type="InterPro" id="IPR036388">
    <property type="entry name" value="WH-like_DNA-bd_sf"/>
</dbReference>
<dbReference type="Gene3D" id="3.40.190.290">
    <property type="match status" value="1"/>
</dbReference>
<accession>A0A3S1F4G9</accession>
<dbReference type="InterPro" id="IPR005119">
    <property type="entry name" value="LysR_subst-bd"/>
</dbReference>
<evidence type="ECO:0000256" key="3">
    <source>
        <dbReference type="ARBA" id="ARBA00023125"/>
    </source>
</evidence>
<protein>
    <submittedName>
        <fullName evidence="6">LysR family transcriptional regulator</fullName>
    </submittedName>
</protein>
<sequence length="306" mass="33037">MDLKQLEYFVVVVEKGSFSRAAAALNLAQPSISRQVALLEQELGQRLLERTGRGVTPTQAGHALQAHARVMLNAAAQALFEIKEMSDEPAGKVVVGLPNRVASGLCVPLVREFRERLPNAMLSVVEGLSLSLREGLLAGRIDVGVLFDPPPTPLLSYEPLMRERLLLVTPEGYRLPERVSLASLADFPLILPAVPNPIRSLVDAVMLPRKINLNIVAEVGAVHTALTVVEEGMACSILPEGALNLSARRAKVRAAPIGPPAMWNSLVLAMPTARPASRLIQETARLLRALDFRAYRPAAPMPAGEE</sequence>
<dbReference type="EMBL" id="RXFT01000013">
    <property type="protein sequence ID" value="RUR70372.1"/>
    <property type="molecule type" value="Genomic_DNA"/>
</dbReference>
<dbReference type="InterPro" id="IPR036390">
    <property type="entry name" value="WH_DNA-bd_sf"/>
</dbReference>
<name>A0A3S1F4G9_9BURK</name>
<dbReference type="InterPro" id="IPR000847">
    <property type="entry name" value="LysR_HTH_N"/>
</dbReference>
<keyword evidence="3" id="KW-0238">DNA-binding</keyword>
<dbReference type="PANTHER" id="PTHR30419">
    <property type="entry name" value="HTH-TYPE TRANSCRIPTIONAL REGULATOR YBHD"/>
    <property type="match status" value="1"/>
</dbReference>
<dbReference type="Pfam" id="PF00126">
    <property type="entry name" value="HTH_1"/>
    <property type="match status" value="1"/>
</dbReference>
<reference evidence="6 7" key="1">
    <citation type="submission" date="2018-12" db="EMBL/GenBank/DDBJ databases">
        <title>The genome sequences of Variovorax guangxiensis DSM 27352.</title>
        <authorList>
            <person name="Gao J."/>
            <person name="Sun J."/>
        </authorList>
    </citation>
    <scope>NUCLEOTIDE SEQUENCE [LARGE SCALE GENOMIC DNA]</scope>
    <source>
        <strain evidence="6 7">DSM 27352</strain>
    </source>
</reference>
<dbReference type="PROSITE" id="PS50931">
    <property type="entry name" value="HTH_LYSR"/>
    <property type="match status" value="1"/>
</dbReference>
<dbReference type="RefSeq" id="WP_126024497.1">
    <property type="nucleotide sequence ID" value="NZ_RXFT01000013.1"/>
</dbReference>
<dbReference type="SUPFAM" id="SSF53850">
    <property type="entry name" value="Periplasmic binding protein-like II"/>
    <property type="match status" value="1"/>
</dbReference>
<evidence type="ECO:0000256" key="4">
    <source>
        <dbReference type="ARBA" id="ARBA00023163"/>
    </source>
</evidence>
<evidence type="ECO:0000256" key="2">
    <source>
        <dbReference type="ARBA" id="ARBA00023015"/>
    </source>
</evidence>
<comment type="similarity">
    <text evidence="1">Belongs to the LysR transcriptional regulatory family.</text>
</comment>
<dbReference type="GO" id="GO:0003700">
    <property type="term" value="F:DNA-binding transcription factor activity"/>
    <property type="evidence" value="ECO:0007669"/>
    <property type="project" value="InterPro"/>
</dbReference>
<dbReference type="GO" id="GO:0005829">
    <property type="term" value="C:cytosol"/>
    <property type="evidence" value="ECO:0007669"/>
    <property type="project" value="TreeGrafter"/>
</dbReference>
<keyword evidence="4" id="KW-0804">Transcription</keyword>
<dbReference type="PRINTS" id="PR00039">
    <property type="entry name" value="HTHLYSR"/>
</dbReference>
<dbReference type="GO" id="GO:0003677">
    <property type="term" value="F:DNA binding"/>
    <property type="evidence" value="ECO:0007669"/>
    <property type="project" value="UniProtKB-KW"/>
</dbReference>
<comment type="caution">
    <text evidence="6">The sequence shown here is derived from an EMBL/GenBank/DDBJ whole genome shotgun (WGS) entry which is preliminary data.</text>
</comment>
<proteinExistence type="inferred from homology"/>
<dbReference type="AlphaFoldDB" id="A0A3S1F4G9"/>
<dbReference type="Gene3D" id="1.10.10.10">
    <property type="entry name" value="Winged helix-like DNA-binding domain superfamily/Winged helix DNA-binding domain"/>
    <property type="match status" value="1"/>
</dbReference>
<dbReference type="OrthoDB" id="8587114at2"/>
<organism evidence="6 7">
    <name type="scientific">Variovorax guangxiensis</name>
    <dbReference type="NCBI Taxonomy" id="1775474"/>
    <lineage>
        <taxon>Bacteria</taxon>
        <taxon>Pseudomonadati</taxon>
        <taxon>Pseudomonadota</taxon>
        <taxon>Betaproteobacteria</taxon>
        <taxon>Burkholderiales</taxon>
        <taxon>Comamonadaceae</taxon>
        <taxon>Variovorax</taxon>
    </lineage>
</organism>
<evidence type="ECO:0000256" key="1">
    <source>
        <dbReference type="ARBA" id="ARBA00009437"/>
    </source>
</evidence>
<evidence type="ECO:0000313" key="7">
    <source>
        <dbReference type="Proteomes" id="UP000281118"/>
    </source>
</evidence>
<feature type="domain" description="HTH lysR-type" evidence="5">
    <location>
        <begin position="1"/>
        <end position="58"/>
    </location>
</feature>
<dbReference type="Proteomes" id="UP000281118">
    <property type="component" value="Unassembled WGS sequence"/>
</dbReference>
<dbReference type="SUPFAM" id="SSF46785">
    <property type="entry name" value="Winged helix' DNA-binding domain"/>
    <property type="match status" value="1"/>
</dbReference>
<gene>
    <name evidence="6" type="ORF">EJP67_25280</name>
</gene>
<evidence type="ECO:0000313" key="6">
    <source>
        <dbReference type="EMBL" id="RUR70372.1"/>
    </source>
</evidence>
<dbReference type="InterPro" id="IPR050950">
    <property type="entry name" value="HTH-type_LysR_regulators"/>
</dbReference>